<name>A0ACB8B226_9AGAM</name>
<dbReference type="EMBL" id="MU266674">
    <property type="protein sequence ID" value="KAH7919294.1"/>
    <property type="molecule type" value="Genomic_DNA"/>
</dbReference>
<proteinExistence type="predicted"/>
<dbReference type="Proteomes" id="UP000790709">
    <property type="component" value="Unassembled WGS sequence"/>
</dbReference>
<protein>
    <submittedName>
        <fullName evidence="1">WD40 repeat-like protein</fullName>
    </submittedName>
</protein>
<comment type="caution">
    <text evidence="1">The sequence shown here is derived from an EMBL/GenBank/DDBJ whole genome shotgun (WGS) entry which is preliminary data.</text>
</comment>
<reference evidence="1" key="1">
    <citation type="journal article" date="2021" name="New Phytol.">
        <title>Evolutionary innovations through gain and loss of genes in the ectomycorrhizal Boletales.</title>
        <authorList>
            <person name="Wu G."/>
            <person name="Miyauchi S."/>
            <person name="Morin E."/>
            <person name="Kuo A."/>
            <person name="Drula E."/>
            <person name="Varga T."/>
            <person name="Kohler A."/>
            <person name="Feng B."/>
            <person name="Cao Y."/>
            <person name="Lipzen A."/>
            <person name="Daum C."/>
            <person name="Hundley H."/>
            <person name="Pangilinan J."/>
            <person name="Johnson J."/>
            <person name="Barry K."/>
            <person name="LaButti K."/>
            <person name="Ng V."/>
            <person name="Ahrendt S."/>
            <person name="Min B."/>
            <person name="Choi I.G."/>
            <person name="Park H."/>
            <person name="Plett J.M."/>
            <person name="Magnuson J."/>
            <person name="Spatafora J.W."/>
            <person name="Nagy L.G."/>
            <person name="Henrissat B."/>
            <person name="Grigoriev I.V."/>
            <person name="Yang Z.L."/>
            <person name="Xu J."/>
            <person name="Martin F.M."/>
        </authorList>
    </citation>
    <scope>NUCLEOTIDE SEQUENCE</scope>
    <source>
        <strain evidence="1">KUC20120723A-06</strain>
    </source>
</reference>
<keyword evidence="2" id="KW-1185">Reference proteome</keyword>
<sequence>MPGPSRHPTQVFKGRTGVVSVAYFPDGQRIASASINKTVIISNVKSGRQDGKPLDHSAEIWWIAISLDGRRIACATEGTGVIIWDALTREVVYKIKCGCGQWQTYSPDGRWIATLRVDIDRVVQLWDADTGRPSGEALKCDDDVTCMAFSPDGSWIAVGFEDGSFQVIDISTGDSVVGPIKGHTGCMSSVVYLRDGCLLVTAAEEESICVWNSGKRENDAGLPRLPRH</sequence>
<evidence type="ECO:0000313" key="1">
    <source>
        <dbReference type="EMBL" id="KAH7919294.1"/>
    </source>
</evidence>
<evidence type="ECO:0000313" key="2">
    <source>
        <dbReference type="Proteomes" id="UP000790709"/>
    </source>
</evidence>
<gene>
    <name evidence="1" type="ORF">BV22DRAFT_1023236</name>
</gene>
<organism evidence="1 2">
    <name type="scientific">Leucogyrophana mollusca</name>
    <dbReference type="NCBI Taxonomy" id="85980"/>
    <lineage>
        <taxon>Eukaryota</taxon>
        <taxon>Fungi</taxon>
        <taxon>Dikarya</taxon>
        <taxon>Basidiomycota</taxon>
        <taxon>Agaricomycotina</taxon>
        <taxon>Agaricomycetes</taxon>
        <taxon>Agaricomycetidae</taxon>
        <taxon>Boletales</taxon>
        <taxon>Boletales incertae sedis</taxon>
        <taxon>Leucogyrophana</taxon>
    </lineage>
</organism>
<accession>A0ACB8B226</accession>